<dbReference type="AlphaFoldDB" id="A0A0D5C3R3"/>
<reference evidence="2" key="1">
    <citation type="submission" date="2015-03" db="EMBL/GenBank/DDBJ databases">
        <title>Characterization of two novel Thaumarchaeota isolated from the Northern Adriatic Sea.</title>
        <authorList>
            <person name="Bayer B."/>
            <person name="Vojvoda J."/>
            <person name="Offre P."/>
            <person name="Srivastava A."/>
            <person name="Elisabeth N."/>
            <person name="Garcia J.A.L."/>
            <person name="Schleper C."/>
            <person name="Herndl G.J."/>
        </authorList>
    </citation>
    <scope>NUCLEOTIDE SEQUENCE [LARGE SCALE GENOMIC DNA]</scope>
    <source>
        <strain evidence="2">NF5</strain>
    </source>
</reference>
<dbReference type="Proteomes" id="UP000032408">
    <property type="component" value="Chromosome"/>
</dbReference>
<proteinExistence type="predicted"/>
<dbReference type="EMBL" id="CP011070">
    <property type="protein sequence ID" value="AJW71336.1"/>
    <property type="molecule type" value="Genomic_DNA"/>
</dbReference>
<dbReference type="HOGENOM" id="CLU_1352149_0_0_2"/>
<accession>A0A0D5C3R3</accession>
<gene>
    <name evidence="1" type="ORF">NADRNF5_1656</name>
</gene>
<protein>
    <submittedName>
        <fullName evidence="1">Uncharacterized protein</fullName>
    </submittedName>
</protein>
<keyword evidence="2" id="KW-1185">Reference proteome</keyword>
<reference evidence="1 2" key="2">
    <citation type="journal article" date="2016" name="ISME J.">
        <title>Physiological and genomic characterization of two novel marine thaumarchaeal strains indicates niche differentiation.</title>
        <authorList>
            <person name="Bayer B."/>
            <person name="Vojvoda J."/>
            <person name="Offre P."/>
            <person name="Alves R.J."/>
            <person name="Elisabeth N.H."/>
            <person name="Garcia J.A."/>
            <person name="Volland J.M."/>
            <person name="Srivastava A."/>
            <person name="Schleper C."/>
            <person name="Herndl G.J."/>
        </authorList>
    </citation>
    <scope>NUCLEOTIDE SEQUENCE [LARGE SCALE GENOMIC DNA]</scope>
    <source>
        <strain evidence="1 2">NF5</strain>
    </source>
</reference>
<evidence type="ECO:0000313" key="1">
    <source>
        <dbReference type="EMBL" id="AJW71336.1"/>
    </source>
</evidence>
<name>A0A0D5C3R3_9ARCH</name>
<organism evidence="1 2">
    <name type="scientific">Nitrosopumilus adriaticus</name>
    <dbReference type="NCBI Taxonomy" id="1580092"/>
    <lineage>
        <taxon>Archaea</taxon>
        <taxon>Nitrososphaerota</taxon>
        <taxon>Nitrososphaeria</taxon>
        <taxon>Nitrosopumilales</taxon>
        <taxon>Nitrosopumilaceae</taxon>
        <taxon>Nitrosopumilus</taxon>
    </lineage>
</organism>
<dbReference type="KEGG" id="nin:NADRNF5_1656"/>
<sequence length="221" mass="25441">MIVACIISINSDRNSCISVSQLEVSYSGYVCAPYLHTHESVELKESWINSKNIEKLFFVTGTFSTESKPYFSDSTNHYLLAKFKDSAKISKDLIKHNQDKTSFVFNIHDDLFRREVNGDTNFVTVYYLEYGEDGEDFQEIANLLLKREKIEKAGFGNMNTFCLTPSKFTFPYSEHVVVIEVASEKSHQSVKKYCEQTRRDVNRKGMTMTNLMSLSILDQLK</sequence>
<dbReference type="STRING" id="1580092.NADRNF5_1656"/>
<evidence type="ECO:0000313" key="2">
    <source>
        <dbReference type="Proteomes" id="UP000032408"/>
    </source>
</evidence>